<dbReference type="SUPFAM" id="SSF46977">
    <property type="entry name" value="Succinate dehydrogenase/fumarate reductase flavoprotein C-terminal domain"/>
    <property type="match status" value="1"/>
</dbReference>
<evidence type="ECO:0000256" key="5">
    <source>
        <dbReference type="ARBA" id="ARBA00022630"/>
    </source>
</evidence>
<feature type="domain" description="Fumarate reductase/succinate dehydrogenase flavoprotein-like C-terminal" evidence="10">
    <location>
        <begin position="439"/>
        <end position="529"/>
    </location>
</feature>
<evidence type="ECO:0000259" key="10">
    <source>
        <dbReference type="Pfam" id="PF02910"/>
    </source>
</evidence>
<dbReference type="SUPFAM" id="SSF56425">
    <property type="entry name" value="Succinate dehydrogenase/fumarate reductase flavoprotein, catalytic domain"/>
    <property type="match status" value="1"/>
</dbReference>
<protein>
    <recommendedName>
        <fullName evidence="4">L-aspartate oxidase</fullName>
        <ecNumber evidence="4">1.4.3.16</ecNumber>
    </recommendedName>
</protein>
<dbReference type="InterPro" id="IPR015939">
    <property type="entry name" value="Fum_Rdtase/Succ_DH_flav-like_C"/>
</dbReference>
<keyword evidence="5" id="KW-0285">Flavoprotein</keyword>
<evidence type="ECO:0000259" key="9">
    <source>
        <dbReference type="Pfam" id="PF00890"/>
    </source>
</evidence>
<dbReference type="Gene3D" id="3.50.50.60">
    <property type="entry name" value="FAD/NAD(P)-binding domain"/>
    <property type="match status" value="1"/>
</dbReference>
<accession>A0A3B0VCU5</accession>
<reference evidence="11" key="1">
    <citation type="submission" date="2018-06" db="EMBL/GenBank/DDBJ databases">
        <authorList>
            <person name="Zhirakovskaya E."/>
        </authorList>
    </citation>
    <scope>NUCLEOTIDE SEQUENCE</scope>
</reference>
<dbReference type="InterPro" id="IPR037099">
    <property type="entry name" value="Fum_R/Succ_DH_flav-like_C_sf"/>
</dbReference>
<evidence type="ECO:0000256" key="3">
    <source>
        <dbReference type="ARBA" id="ARBA00008562"/>
    </source>
</evidence>
<evidence type="ECO:0000256" key="6">
    <source>
        <dbReference type="ARBA" id="ARBA00022642"/>
    </source>
</evidence>
<keyword evidence="7" id="KW-0274">FAD</keyword>
<keyword evidence="6" id="KW-0662">Pyridine nucleotide biosynthesis</keyword>
<dbReference type="EMBL" id="UOEY01000008">
    <property type="protein sequence ID" value="VAW34679.1"/>
    <property type="molecule type" value="Genomic_DNA"/>
</dbReference>
<dbReference type="Gene3D" id="1.20.58.100">
    <property type="entry name" value="Fumarate reductase/succinate dehydrogenase flavoprotein-like, C-terminal domain"/>
    <property type="match status" value="1"/>
</dbReference>
<comment type="similarity">
    <text evidence="3">Belongs to the FAD-dependent oxidoreductase 2 family. NadB subfamily.</text>
</comment>
<dbReference type="GO" id="GO:0008734">
    <property type="term" value="F:L-aspartate oxidase activity"/>
    <property type="evidence" value="ECO:0007669"/>
    <property type="project" value="UniProtKB-EC"/>
</dbReference>
<organism evidence="11">
    <name type="scientific">hydrothermal vent metagenome</name>
    <dbReference type="NCBI Taxonomy" id="652676"/>
    <lineage>
        <taxon>unclassified sequences</taxon>
        <taxon>metagenomes</taxon>
        <taxon>ecological metagenomes</taxon>
    </lineage>
</organism>
<dbReference type="Pfam" id="PF00890">
    <property type="entry name" value="FAD_binding_2"/>
    <property type="match status" value="1"/>
</dbReference>
<dbReference type="InterPro" id="IPR036188">
    <property type="entry name" value="FAD/NAD-bd_sf"/>
</dbReference>
<dbReference type="SUPFAM" id="SSF51905">
    <property type="entry name" value="FAD/NAD(P)-binding domain"/>
    <property type="match status" value="1"/>
</dbReference>
<name>A0A3B0VCU5_9ZZZZ</name>
<gene>
    <name evidence="11" type="ORF">MNBD_DELTA04-1616</name>
</gene>
<dbReference type="NCBIfam" id="TIGR00551">
    <property type="entry name" value="nadB"/>
    <property type="match status" value="1"/>
</dbReference>
<evidence type="ECO:0000256" key="2">
    <source>
        <dbReference type="ARBA" id="ARBA00004950"/>
    </source>
</evidence>
<dbReference type="Pfam" id="PF02910">
    <property type="entry name" value="Succ_DH_flav_C"/>
    <property type="match status" value="1"/>
</dbReference>
<dbReference type="InterPro" id="IPR005288">
    <property type="entry name" value="NadB"/>
</dbReference>
<dbReference type="PANTHER" id="PTHR42716:SF2">
    <property type="entry name" value="L-ASPARTATE OXIDASE, CHLOROPLASTIC"/>
    <property type="match status" value="1"/>
</dbReference>
<dbReference type="FunFam" id="3.90.700.10:FF:000002">
    <property type="entry name" value="L-aspartate oxidase"/>
    <property type="match status" value="1"/>
</dbReference>
<dbReference type="Gene3D" id="3.90.700.10">
    <property type="entry name" value="Succinate dehydrogenase/fumarate reductase flavoprotein, catalytic domain"/>
    <property type="match status" value="1"/>
</dbReference>
<evidence type="ECO:0000256" key="1">
    <source>
        <dbReference type="ARBA" id="ARBA00001974"/>
    </source>
</evidence>
<evidence type="ECO:0000256" key="7">
    <source>
        <dbReference type="ARBA" id="ARBA00022827"/>
    </source>
</evidence>
<dbReference type="EC" id="1.4.3.16" evidence="4"/>
<evidence type="ECO:0000256" key="8">
    <source>
        <dbReference type="ARBA" id="ARBA00023002"/>
    </source>
</evidence>
<evidence type="ECO:0000256" key="4">
    <source>
        <dbReference type="ARBA" id="ARBA00012173"/>
    </source>
</evidence>
<comment type="pathway">
    <text evidence="2">Cofactor biosynthesis; NAD(+) biosynthesis; iminoaspartate from L-aspartate (oxidase route): step 1/1.</text>
</comment>
<feature type="domain" description="FAD-dependent oxidoreductase 2 FAD-binding" evidence="9">
    <location>
        <begin position="5"/>
        <end position="387"/>
    </location>
</feature>
<keyword evidence="8 11" id="KW-0560">Oxidoreductase</keyword>
<dbReference type="GO" id="GO:0034628">
    <property type="term" value="P:'de novo' NAD+ biosynthetic process from L-aspartate"/>
    <property type="evidence" value="ECO:0007669"/>
    <property type="project" value="TreeGrafter"/>
</dbReference>
<sequence>MYETDVLIIGSGVAGLSFALKVASFARVTLVTKKSCIDTATNLAQGGVAAVLSEDDTVEAHVQDTLRSGDGLCNEEIVRLVVMEGPERVRELIELGVRFMKAQNGKGLDLGMEGGHSARRVAHALDLTGHEIERALLDQVERNKDIEVLENHLAIDLLVESKVEGIVHQGRERCLGAYVLNRLTGEVEVYRARITILCTGGCGKVYLYTTNPDIATGDGVAMAYRAGARVANLEFVQFHPTCFYNPRLKNFLISEAVRGEGGVLINEQGEPFMHRYDERRDLATRDAVARGIDAEMKESGADCVYLDITHRPADFVAKRFPTIYSTCKRYGVDMTREPIPVVPAAHYMCGGVQVDQWGGTTIDCLMALGETSCTGLHGANRLASNSLLEAVVFAHRASIWVAKNWQEITSLPVRQVQGWRVGKARSIEENVLISHNWDQIRRLMWNYVGIVRREKRLQLLRRRIDPILAEIREHFHDYLLTPDLVELRNIAVLAELIIQSASLRKESRGLHYMVDYPYRDDINFGRDTVLPG</sequence>
<comment type="cofactor">
    <cofactor evidence="1">
        <name>FAD</name>
        <dbReference type="ChEBI" id="CHEBI:57692"/>
    </cofactor>
</comment>
<dbReference type="UniPathway" id="UPA00253">
    <property type="reaction ID" value="UER00326"/>
</dbReference>
<dbReference type="PANTHER" id="PTHR42716">
    <property type="entry name" value="L-ASPARTATE OXIDASE"/>
    <property type="match status" value="1"/>
</dbReference>
<dbReference type="InterPro" id="IPR003953">
    <property type="entry name" value="FAD-dep_OxRdtase_2_FAD-bd"/>
</dbReference>
<dbReference type="AlphaFoldDB" id="A0A3B0VCU5"/>
<evidence type="ECO:0000313" key="11">
    <source>
        <dbReference type="EMBL" id="VAW34679.1"/>
    </source>
</evidence>
<dbReference type="InterPro" id="IPR027477">
    <property type="entry name" value="Succ_DH/fumarate_Rdtase_cat_sf"/>
</dbReference>
<dbReference type="NCBIfam" id="NF006567">
    <property type="entry name" value="PRK09077.1"/>
    <property type="match status" value="1"/>
</dbReference>
<dbReference type="FunFam" id="1.20.58.100:FF:000002">
    <property type="entry name" value="L-aspartate oxidase"/>
    <property type="match status" value="1"/>
</dbReference>
<dbReference type="PIRSF" id="PIRSF000171">
    <property type="entry name" value="SDHA_APRA_LASPO"/>
    <property type="match status" value="1"/>
</dbReference>
<proteinExistence type="inferred from homology"/>